<gene>
    <name evidence="1" type="ORF">AM592_09010</name>
</gene>
<evidence type="ECO:0008006" key="3">
    <source>
        <dbReference type="Google" id="ProtNLM"/>
    </source>
</evidence>
<dbReference type="STRING" id="1441095.AM592_09010"/>
<dbReference type="EMBL" id="CP012600">
    <property type="protein sequence ID" value="ALC81731.1"/>
    <property type="molecule type" value="Genomic_DNA"/>
</dbReference>
<sequence length="113" mass="12922">MIEAYEQFPHTITFVHQTNVLDGAGGWETGWDTYDTSEALVTPISSREFGQSSQTRNPIEYEVYYPYRTDIKPEMRVIYEDEGETLAIKTRPMDQGGEHEVMMIECTFGDANG</sequence>
<dbReference type="InterPro" id="IPR008767">
    <property type="entry name" value="Phage_SPP1_head-tail_adaptor"/>
</dbReference>
<dbReference type="RefSeq" id="WP_053603496.1">
    <property type="nucleotide sequence ID" value="NZ_CP012600.1"/>
</dbReference>
<dbReference type="Pfam" id="PF05521">
    <property type="entry name" value="Phage_HCP"/>
    <property type="match status" value="1"/>
</dbReference>
<evidence type="ECO:0000313" key="1">
    <source>
        <dbReference type="EMBL" id="ALC81731.1"/>
    </source>
</evidence>
<name>A0A0M5JBN6_9BACI</name>
<dbReference type="AlphaFoldDB" id="A0A0M5JBN6"/>
<dbReference type="NCBIfam" id="TIGR01563">
    <property type="entry name" value="gp16_SPP1"/>
    <property type="match status" value="1"/>
</dbReference>
<organism evidence="1 2">
    <name type="scientific">Bacillus gobiensis</name>
    <dbReference type="NCBI Taxonomy" id="1441095"/>
    <lineage>
        <taxon>Bacteria</taxon>
        <taxon>Bacillati</taxon>
        <taxon>Bacillota</taxon>
        <taxon>Bacilli</taxon>
        <taxon>Bacillales</taxon>
        <taxon>Bacillaceae</taxon>
        <taxon>Bacillus</taxon>
    </lineage>
</organism>
<protein>
    <recommendedName>
        <fullName evidence="3">Phage head-tail adapter protein</fullName>
    </recommendedName>
</protein>
<reference evidence="2" key="1">
    <citation type="submission" date="2015-08" db="EMBL/GenBank/DDBJ databases">
        <title>Genome sequencing project for genomic taxonomy and phylogenomics of Bacillus-like bacteria.</title>
        <authorList>
            <person name="Liu B."/>
            <person name="Wang J."/>
            <person name="Zhu Y."/>
            <person name="Liu G."/>
            <person name="Chen Q."/>
            <person name="Chen Z."/>
            <person name="Lan J."/>
            <person name="Che J."/>
            <person name="Ge C."/>
            <person name="Shi H."/>
            <person name="Pan Z."/>
            <person name="Liu X."/>
        </authorList>
    </citation>
    <scope>NUCLEOTIDE SEQUENCE [LARGE SCALE GENOMIC DNA]</scope>
    <source>
        <strain evidence="2">FJAT-4402</strain>
    </source>
</reference>
<dbReference type="InterPro" id="IPR038666">
    <property type="entry name" value="SSP1_head-tail_sf"/>
</dbReference>
<dbReference type="Proteomes" id="UP000067625">
    <property type="component" value="Chromosome"/>
</dbReference>
<evidence type="ECO:0000313" key="2">
    <source>
        <dbReference type="Proteomes" id="UP000067625"/>
    </source>
</evidence>
<accession>A0A0M5JBN6</accession>
<dbReference type="Gene3D" id="2.40.10.270">
    <property type="entry name" value="Bacteriophage SPP1 head-tail adaptor protein"/>
    <property type="match status" value="1"/>
</dbReference>
<keyword evidence="2" id="KW-1185">Reference proteome</keyword>
<proteinExistence type="predicted"/>
<dbReference type="PATRIC" id="fig|1441095.3.peg.1980"/>
<dbReference type="OrthoDB" id="2736471at2"/>
<reference evidence="1 2" key="2">
    <citation type="journal article" date="2016" name="Int. J. Syst. Evol. Microbiol.">
        <title>Bacillus gobiensis sp. nov., isolated from a soil sample.</title>
        <authorList>
            <person name="Liu B."/>
            <person name="Liu G.H."/>
            <person name="Cetin S."/>
            <person name="Schumann P."/>
            <person name="Pan Z.Z."/>
            <person name="Chen Q.Q."/>
        </authorList>
    </citation>
    <scope>NUCLEOTIDE SEQUENCE [LARGE SCALE GENOMIC DNA]</scope>
    <source>
        <strain evidence="1 2">FJAT-4402</strain>
    </source>
</reference>